<name>A0ABN7X0S5_GIGMA</name>
<protein>
    <submittedName>
        <fullName evidence="2">8115_t:CDS:1</fullName>
    </submittedName>
</protein>
<reference evidence="2 3" key="1">
    <citation type="submission" date="2021-06" db="EMBL/GenBank/DDBJ databases">
        <authorList>
            <person name="Kallberg Y."/>
            <person name="Tangrot J."/>
            <person name="Rosling A."/>
        </authorList>
    </citation>
    <scope>NUCLEOTIDE SEQUENCE [LARGE SCALE GENOMIC DNA]</scope>
    <source>
        <strain evidence="2 3">120-4 pot B 10/14</strain>
    </source>
</reference>
<feature type="non-terminal residue" evidence="2">
    <location>
        <position position="99"/>
    </location>
</feature>
<feature type="non-terminal residue" evidence="2">
    <location>
        <position position="1"/>
    </location>
</feature>
<sequence>QSRNQVNNATRENIGHQNSIWPNVQFLEFTKEVTSNRKEYLMVELLEGVDSHIDDTEHNNTEHIRNLKKRKKNKLAYQISAKKTRQQKSLGHKSNVPKM</sequence>
<organism evidence="2 3">
    <name type="scientific">Gigaspora margarita</name>
    <dbReference type="NCBI Taxonomy" id="4874"/>
    <lineage>
        <taxon>Eukaryota</taxon>
        <taxon>Fungi</taxon>
        <taxon>Fungi incertae sedis</taxon>
        <taxon>Mucoromycota</taxon>
        <taxon>Glomeromycotina</taxon>
        <taxon>Glomeromycetes</taxon>
        <taxon>Diversisporales</taxon>
        <taxon>Gigasporaceae</taxon>
        <taxon>Gigaspora</taxon>
    </lineage>
</organism>
<dbReference type="EMBL" id="CAJVQB010076712">
    <property type="protein sequence ID" value="CAG8844661.1"/>
    <property type="molecule type" value="Genomic_DNA"/>
</dbReference>
<proteinExistence type="predicted"/>
<evidence type="ECO:0000313" key="2">
    <source>
        <dbReference type="EMBL" id="CAG8844661.1"/>
    </source>
</evidence>
<evidence type="ECO:0000313" key="3">
    <source>
        <dbReference type="Proteomes" id="UP000789901"/>
    </source>
</evidence>
<dbReference type="Proteomes" id="UP000789901">
    <property type="component" value="Unassembled WGS sequence"/>
</dbReference>
<comment type="caution">
    <text evidence="2">The sequence shown here is derived from an EMBL/GenBank/DDBJ whole genome shotgun (WGS) entry which is preliminary data.</text>
</comment>
<gene>
    <name evidence="2" type="ORF">GMARGA_LOCUS37221</name>
</gene>
<keyword evidence="3" id="KW-1185">Reference proteome</keyword>
<feature type="region of interest" description="Disordered" evidence="1">
    <location>
        <begin position="60"/>
        <end position="99"/>
    </location>
</feature>
<evidence type="ECO:0000256" key="1">
    <source>
        <dbReference type="SAM" id="MobiDB-lite"/>
    </source>
</evidence>
<accession>A0ABN7X0S5</accession>